<dbReference type="Proteomes" id="UP000525078">
    <property type="component" value="Unassembled WGS sequence"/>
</dbReference>
<evidence type="ECO:0000256" key="1">
    <source>
        <dbReference type="SAM" id="MobiDB-lite"/>
    </source>
</evidence>
<reference evidence="2 3" key="1">
    <citation type="journal article" date="2020" name="bioRxiv">
        <title>Sequence and annotation of 42 cannabis genomes reveals extensive copy number variation in cannabinoid synthesis and pathogen resistance genes.</title>
        <authorList>
            <person name="Mckernan K.J."/>
            <person name="Helbert Y."/>
            <person name="Kane L.T."/>
            <person name="Ebling H."/>
            <person name="Zhang L."/>
            <person name="Liu B."/>
            <person name="Eaton Z."/>
            <person name="Mclaughlin S."/>
            <person name="Kingan S."/>
            <person name="Baybayan P."/>
            <person name="Concepcion G."/>
            <person name="Jordan M."/>
            <person name="Riva A."/>
            <person name="Barbazuk W."/>
            <person name="Harkins T."/>
        </authorList>
    </citation>
    <scope>NUCLEOTIDE SEQUENCE [LARGE SCALE GENOMIC DNA]</scope>
    <source>
        <strain evidence="3">cv. Jamaican Lion 4</strain>
        <tissue evidence="2">Leaf</tissue>
    </source>
</reference>
<evidence type="ECO:0000313" key="3">
    <source>
        <dbReference type="Proteomes" id="UP000525078"/>
    </source>
</evidence>
<comment type="caution">
    <text evidence="2">The sequence shown here is derived from an EMBL/GenBank/DDBJ whole genome shotgun (WGS) entry which is preliminary data.</text>
</comment>
<proteinExistence type="predicted"/>
<organism evidence="2 3">
    <name type="scientific">Cannabis sativa</name>
    <name type="common">Hemp</name>
    <name type="synonym">Marijuana</name>
    <dbReference type="NCBI Taxonomy" id="3483"/>
    <lineage>
        <taxon>Eukaryota</taxon>
        <taxon>Viridiplantae</taxon>
        <taxon>Streptophyta</taxon>
        <taxon>Embryophyta</taxon>
        <taxon>Tracheophyta</taxon>
        <taxon>Spermatophyta</taxon>
        <taxon>Magnoliopsida</taxon>
        <taxon>eudicotyledons</taxon>
        <taxon>Gunneridae</taxon>
        <taxon>Pentapetalae</taxon>
        <taxon>rosids</taxon>
        <taxon>fabids</taxon>
        <taxon>Rosales</taxon>
        <taxon>Cannabaceae</taxon>
        <taxon>Cannabis</taxon>
    </lineage>
</organism>
<dbReference type="EMBL" id="JAATIP010000113">
    <property type="protein sequence ID" value="KAF4371120.1"/>
    <property type="molecule type" value="Genomic_DNA"/>
</dbReference>
<name>A0A7J6FMY4_CANSA</name>
<protein>
    <submittedName>
        <fullName evidence="2">Uncharacterized protein</fullName>
    </submittedName>
</protein>
<dbReference type="PANTHER" id="PTHR34268">
    <property type="entry name" value="OS01G0321850 PROTEIN"/>
    <property type="match status" value="1"/>
</dbReference>
<feature type="compositionally biased region" description="Basic and acidic residues" evidence="1">
    <location>
        <begin position="75"/>
        <end position="93"/>
    </location>
</feature>
<dbReference type="AlphaFoldDB" id="A0A7J6FMY4"/>
<feature type="region of interest" description="Disordered" evidence="1">
    <location>
        <begin position="63"/>
        <end position="93"/>
    </location>
</feature>
<sequence length="93" mass="10114">MVSIIESSTNLGEIALKVVQGLVYVILSSSSNVFSNKMRSLSFKPARSSSINRILAAISDFPLGTDQSSSPSPRTDPHLHSSFAKDDQFFHTN</sequence>
<dbReference type="PANTHER" id="PTHR34268:SF8">
    <property type="entry name" value="FAE DOMAIN-CONTAINING PROTEIN"/>
    <property type="match status" value="1"/>
</dbReference>
<gene>
    <name evidence="2" type="ORF">F8388_020847</name>
</gene>
<evidence type="ECO:0000313" key="2">
    <source>
        <dbReference type="EMBL" id="KAF4371120.1"/>
    </source>
</evidence>
<accession>A0A7J6FMY4</accession>